<evidence type="ECO:0000256" key="1">
    <source>
        <dbReference type="SAM" id="Phobius"/>
    </source>
</evidence>
<dbReference type="Proteomes" id="UP000244937">
    <property type="component" value="Chromosome"/>
</dbReference>
<keyword evidence="3" id="KW-1185">Reference proteome</keyword>
<dbReference type="KEGG" id="fpal:HYN49_04860"/>
<dbReference type="OrthoDB" id="676730at2"/>
<name>A0A2S1SFV9_9FLAO</name>
<proteinExistence type="predicted"/>
<evidence type="ECO:0000313" key="2">
    <source>
        <dbReference type="EMBL" id="AWI25280.1"/>
    </source>
</evidence>
<keyword evidence="1" id="KW-0472">Membrane</keyword>
<protein>
    <submittedName>
        <fullName evidence="2">Uncharacterized protein</fullName>
    </submittedName>
</protein>
<sequence>MNSKKSIYILLPVVIGIWGLIVYQLFNYGDADNVTDKMPELTLRPLPVMKKNAILIDINPRDPFLGKILSADNGRAAHTGGFKKKTASQGLQWPEVRYKGIVSDVKEKTKVYMLTIDGATFLMKKGIQEKGITIKDGDRKTVKIIFNGVQKVISIQP</sequence>
<dbReference type="EMBL" id="CP029187">
    <property type="protein sequence ID" value="AWI25280.1"/>
    <property type="molecule type" value="Genomic_DNA"/>
</dbReference>
<reference evidence="2 3" key="1">
    <citation type="submission" date="2018-05" db="EMBL/GenBank/DDBJ databases">
        <title>Genome sequencing of Flavobacterium sp. HYN0049.</title>
        <authorList>
            <person name="Yi H."/>
            <person name="Baek C."/>
        </authorList>
    </citation>
    <scope>NUCLEOTIDE SEQUENCE [LARGE SCALE GENOMIC DNA]</scope>
    <source>
        <strain evidence="2 3">HYN0049</strain>
    </source>
</reference>
<dbReference type="RefSeq" id="WP_108903074.1">
    <property type="nucleotide sequence ID" value="NZ_CP029187.1"/>
</dbReference>
<evidence type="ECO:0000313" key="3">
    <source>
        <dbReference type="Proteomes" id="UP000244937"/>
    </source>
</evidence>
<gene>
    <name evidence="2" type="ORF">HYN49_04860</name>
</gene>
<feature type="transmembrane region" description="Helical" evidence="1">
    <location>
        <begin position="7"/>
        <end position="26"/>
    </location>
</feature>
<organism evidence="2 3">
    <name type="scientific">Flavobacterium pallidum</name>
    <dbReference type="NCBI Taxonomy" id="2172098"/>
    <lineage>
        <taxon>Bacteria</taxon>
        <taxon>Pseudomonadati</taxon>
        <taxon>Bacteroidota</taxon>
        <taxon>Flavobacteriia</taxon>
        <taxon>Flavobacteriales</taxon>
        <taxon>Flavobacteriaceae</taxon>
        <taxon>Flavobacterium</taxon>
    </lineage>
</organism>
<dbReference type="AlphaFoldDB" id="A0A2S1SFV9"/>
<keyword evidence="1" id="KW-1133">Transmembrane helix</keyword>
<accession>A0A2S1SFV9</accession>
<keyword evidence="1" id="KW-0812">Transmembrane</keyword>